<evidence type="ECO:0000313" key="9">
    <source>
        <dbReference type="EMBL" id="QTL96654.1"/>
    </source>
</evidence>
<keyword evidence="4" id="KW-0963">Cytoplasm</keyword>
<comment type="subcellular location">
    <subcellularLocation>
        <location evidence="4">Cytoplasm</location>
    </subcellularLocation>
</comment>
<dbReference type="EC" id="3.1.1.61" evidence="4"/>
<dbReference type="CDD" id="cd16432">
    <property type="entry name" value="CheB_Rec"/>
    <property type="match status" value="1"/>
</dbReference>
<dbReference type="EC" id="3.5.1.44" evidence="4"/>
<dbReference type="SMART" id="SM00448">
    <property type="entry name" value="REC"/>
    <property type="match status" value="1"/>
</dbReference>
<feature type="domain" description="Response regulatory" evidence="7">
    <location>
        <begin position="3"/>
        <end position="119"/>
    </location>
</feature>
<evidence type="ECO:0000256" key="2">
    <source>
        <dbReference type="ARBA" id="ARBA00024867"/>
    </source>
</evidence>
<evidence type="ECO:0000256" key="5">
    <source>
        <dbReference type="PROSITE-ProRule" id="PRU00050"/>
    </source>
</evidence>
<sequence length="344" mass="37826">MIKVMVVDDSLFMRQIFKNTIEESDDLKVIATASNGAKALKKLEDIKPDVITMDVEMPEKNGLETLREIMKLKHPIPTIMISAMDDRETVMKALELGAFDFIPKPDGSVSMNIDDITKSLILKIKAAARMEPKDPLKIKPITPYKSKISRKKPKKNFPIIAIGTSSGGPKALKAVLPVIPAGFPAALLIVQHMPAGFTTSFANRLNQESAITVKEAAEGDTMTPGLALLAPGNYHMQINKQGKVVLNQWATKWGVRPCVDYMMTSTSRHFKDRVIGVILTGMGSDGAEGMKNIKKNNGFGIVEDRSTALVYGMPGSTIKANAYDEILPLHQIPFKIIELVERRI</sequence>
<dbReference type="Proteomes" id="UP000665020">
    <property type="component" value="Chromosome"/>
</dbReference>
<organism evidence="9 10">
    <name type="scientific">Iocasia fonsfrigidae</name>
    <dbReference type="NCBI Taxonomy" id="2682810"/>
    <lineage>
        <taxon>Bacteria</taxon>
        <taxon>Bacillati</taxon>
        <taxon>Bacillota</taxon>
        <taxon>Clostridia</taxon>
        <taxon>Halanaerobiales</taxon>
        <taxon>Halanaerobiaceae</taxon>
        <taxon>Iocasia</taxon>
    </lineage>
</organism>
<dbReference type="InterPro" id="IPR000673">
    <property type="entry name" value="Sig_transdc_resp-reg_Me-estase"/>
</dbReference>
<dbReference type="KEGG" id="ifn:GM661_01025"/>
<feature type="active site" evidence="4 5">
    <location>
        <position position="285"/>
    </location>
</feature>
<protein>
    <recommendedName>
        <fullName evidence="4">Protein-glutamate methylesterase/protein-glutamine glutaminase</fullName>
        <ecNumber evidence="4">3.1.1.61</ecNumber>
        <ecNumber evidence="4">3.5.1.44</ecNumber>
    </recommendedName>
</protein>
<dbReference type="GO" id="GO:0000156">
    <property type="term" value="F:phosphorelay response regulator activity"/>
    <property type="evidence" value="ECO:0007669"/>
    <property type="project" value="InterPro"/>
</dbReference>
<dbReference type="PROSITE" id="PS50110">
    <property type="entry name" value="RESPONSE_REGULATORY"/>
    <property type="match status" value="1"/>
</dbReference>
<dbReference type="Pfam" id="PF01339">
    <property type="entry name" value="CheB_methylest"/>
    <property type="match status" value="1"/>
</dbReference>
<dbReference type="PIRSF" id="PIRSF000876">
    <property type="entry name" value="RR_chemtxs_CheB"/>
    <property type="match status" value="1"/>
</dbReference>
<dbReference type="PANTHER" id="PTHR42872:SF3">
    <property type="entry name" value="PROTEIN-GLUTAMATE METHYLESTERASE_PROTEIN-GLUTAMINE GLUTAMINASE 1"/>
    <property type="match status" value="1"/>
</dbReference>
<feature type="active site" evidence="4 5">
    <location>
        <position position="165"/>
    </location>
</feature>
<dbReference type="Gene3D" id="3.40.50.2300">
    <property type="match status" value="1"/>
</dbReference>
<dbReference type="GO" id="GO:0008168">
    <property type="term" value="F:methyltransferase activity"/>
    <property type="evidence" value="ECO:0007669"/>
    <property type="project" value="UniProtKB-KW"/>
</dbReference>
<reference evidence="9" key="1">
    <citation type="submission" date="2019-12" db="EMBL/GenBank/DDBJ databases">
        <authorList>
            <person name="zhang j."/>
            <person name="sun C.M."/>
        </authorList>
    </citation>
    <scope>NUCLEOTIDE SEQUENCE</scope>
    <source>
        <strain evidence="9">NS-1</strain>
    </source>
</reference>
<evidence type="ECO:0000256" key="4">
    <source>
        <dbReference type="HAMAP-Rule" id="MF_00099"/>
    </source>
</evidence>
<name>A0A8A7KER3_9FIRM</name>
<evidence type="ECO:0000256" key="3">
    <source>
        <dbReference type="ARBA" id="ARBA00048267"/>
    </source>
</evidence>
<dbReference type="InterPro" id="IPR035909">
    <property type="entry name" value="CheB_C"/>
</dbReference>
<comment type="function">
    <text evidence="4">Involved in chemotaxis. Part of a chemotaxis signal transduction system that modulates chemotaxis in response to various stimuli. Catalyzes the demethylation of specific methylglutamate residues introduced into the chemoreceptors (methyl-accepting chemotaxis proteins or MCP) by CheR. Also mediates the irreversible deamidation of specific glutamine residues to glutamic acid.</text>
</comment>
<dbReference type="HAMAP" id="MF_00099">
    <property type="entry name" value="CheB_chemtxs"/>
    <property type="match status" value="1"/>
</dbReference>
<accession>A0A8A7KER3</accession>
<dbReference type="GO" id="GO:0006935">
    <property type="term" value="P:chemotaxis"/>
    <property type="evidence" value="ECO:0007669"/>
    <property type="project" value="UniProtKB-UniRule"/>
</dbReference>
<comment type="domain">
    <text evidence="4">Contains a C-terminal catalytic domain, and an N-terminal region which modulates catalytic activity.</text>
</comment>
<dbReference type="NCBIfam" id="NF001965">
    <property type="entry name" value="PRK00742.1"/>
    <property type="match status" value="1"/>
</dbReference>
<dbReference type="Gene3D" id="3.40.50.180">
    <property type="entry name" value="Methylesterase CheB, C-terminal domain"/>
    <property type="match status" value="1"/>
</dbReference>
<dbReference type="PROSITE" id="PS50122">
    <property type="entry name" value="CHEB"/>
    <property type="match status" value="1"/>
</dbReference>
<dbReference type="InterPro" id="IPR001789">
    <property type="entry name" value="Sig_transdc_resp-reg_receiver"/>
</dbReference>
<dbReference type="SUPFAM" id="SSF52172">
    <property type="entry name" value="CheY-like"/>
    <property type="match status" value="1"/>
</dbReference>
<evidence type="ECO:0000256" key="1">
    <source>
        <dbReference type="ARBA" id="ARBA00022801"/>
    </source>
</evidence>
<dbReference type="PANTHER" id="PTHR42872">
    <property type="entry name" value="PROTEIN-GLUTAMATE METHYLESTERASE/PROTEIN-GLUTAMINE GLUTAMINASE"/>
    <property type="match status" value="1"/>
</dbReference>
<dbReference type="SUPFAM" id="SSF52738">
    <property type="entry name" value="Methylesterase CheB, C-terminal domain"/>
    <property type="match status" value="1"/>
</dbReference>
<dbReference type="InterPro" id="IPR008248">
    <property type="entry name" value="CheB-like"/>
</dbReference>
<keyword evidence="9" id="KW-0808">Transferase</keyword>
<keyword evidence="9" id="KW-0489">Methyltransferase</keyword>
<dbReference type="GO" id="GO:0008984">
    <property type="term" value="F:protein-glutamate methylesterase activity"/>
    <property type="evidence" value="ECO:0007669"/>
    <property type="project" value="UniProtKB-UniRule"/>
</dbReference>
<feature type="modified residue" description="4-aspartylphosphate" evidence="4 6">
    <location>
        <position position="54"/>
    </location>
</feature>
<dbReference type="Pfam" id="PF00072">
    <property type="entry name" value="Response_reg"/>
    <property type="match status" value="1"/>
</dbReference>
<dbReference type="GO" id="GO:0032259">
    <property type="term" value="P:methylation"/>
    <property type="evidence" value="ECO:0007669"/>
    <property type="project" value="UniProtKB-KW"/>
</dbReference>
<keyword evidence="4 5" id="KW-0145">Chemotaxis</keyword>
<dbReference type="GO" id="GO:0050568">
    <property type="term" value="F:protein-glutamine glutaminase activity"/>
    <property type="evidence" value="ECO:0007669"/>
    <property type="project" value="UniProtKB-UniRule"/>
</dbReference>
<dbReference type="InterPro" id="IPR011006">
    <property type="entry name" value="CheY-like_superfamily"/>
</dbReference>
<dbReference type="CDD" id="cd17541">
    <property type="entry name" value="REC_CheB-like"/>
    <property type="match status" value="1"/>
</dbReference>
<keyword evidence="4 6" id="KW-0597">Phosphoprotein</keyword>
<dbReference type="RefSeq" id="WP_230868365.1">
    <property type="nucleotide sequence ID" value="NZ_CP046640.1"/>
</dbReference>
<comment type="similarity">
    <text evidence="4">Belongs to the CheB family.</text>
</comment>
<comment type="catalytic activity">
    <reaction evidence="4">
        <text>L-glutaminyl-[protein] + H2O = L-glutamyl-[protein] + NH4(+)</text>
        <dbReference type="Rhea" id="RHEA:16441"/>
        <dbReference type="Rhea" id="RHEA-COMP:10207"/>
        <dbReference type="Rhea" id="RHEA-COMP:10208"/>
        <dbReference type="ChEBI" id="CHEBI:15377"/>
        <dbReference type="ChEBI" id="CHEBI:28938"/>
        <dbReference type="ChEBI" id="CHEBI:29973"/>
        <dbReference type="ChEBI" id="CHEBI:30011"/>
        <dbReference type="EC" id="3.5.1.44"/>
    </reaction>
</comment>
<comment type="function">
    <text evidence="2">May play the central regulatory role in sporulation. It may be an element of the effector pathway responsible for the activation of sporulation genes in response to nutritional stress. Spo0A may act in concert with spo0H (a sigma factor) to control the expression of some genes that are critical to the sporulation process.</text>
</comment>
<evidence type="ECO:0000256" key="6">
    <source>
        <dbReference type="PROSITE-ProRule" id="PRU00169"/>
    </source>
</evidence>
<dbReference type="EMBL" id="CP046640">
    <property type="protein sequence ID" value="QTL96654.1"/>
    <property type="molecule type" value="Genomic_DNA"/>
</dbReference>
<keyword evidence="1 4" id="KW-0378">Hydrolase</keyword>
<evidence type="ECO:0000259" key="7">
    <source>
        <dbReference type="PROSITE" id="PS50110"/>
    </source>
</evidence>
<feature type="active site" evidence="4 5">
    <location>
        <position position="192"/>
    </location>
</feature>
<dbReference type="GO" id="GO:0005737">
    <property type="term" value="C:cytoplasm"/>
    <property type="evidence" value="ECO:0007669"/>
    <property type="project" value="UniProtKB-SubCell"/>
</dbReference>
<gene>
    <name evidence="4 9" type="primary">cheB</name>
    <name evidence="9" type="ORF">GM661_01025</name>
</gene>
<evidence type="ECO:0000313" key="10">
    <source>
        <dbReference type="Proteomes" id="UP000665020"/>
    </source>
</evidence>
<proteinExistence type="inferred from homology"/>
<keyword evidence="10" id="KW-1185">Reference proteome</keyword>
<dbReference type="AlphaFoldDB" id="A0A8A7KER3"/>
<comment type="PTM">
    <text evidence="4">Phosphorylated by CheA. Phosphorylation of the N-terminal regulatory domain activates the methylesterase activity.</text>
</comment>
<evidence type="ECO:0000259" key="8">
    <source>
        <dbReference type="PROSITE" id="PS50122"/>
    </source>
</evidence>
<feature type="domain" description="CheB-type methylesterase" evidence="8">
    <location>
        <begin position="153"/>
        <end position="343"/>
    </location>
</feature>
<comment type="catalytic activity">
    <reaction evidence="3 4">
        <text>[protein]-L-glutamate 5-O-methyl ester + H2O = L-glutamyl-[protein] + methanol + H(+)</text>
        <dbReference type="Rhea" id="RHEA:23236"/>
        <dbReference type="Rhea" id="RHEA-COMP:10208"/>
        <dbReference type="Rhea" id="RHEA-COMP:10311"/>
        <dbReference type="ChEBI" id="CHEBI:15377"/>
        <dbReference type="ChEBI" id="CHEBI:15378"/>
        <dbReference type="ChEBI" id="CHEBI:17790"/>
        <dbReference type="ChEBI" id="CHEBI:29973"/>
        <dbReference type="ChEBI" id="CHEBI:82795"/>
        <dbReference type="EC" id="3.1.1.61"/>
    </reaction>
</comment>